<dbReference type="RefSeq" id="WP_309562075.1">
    <property type="nucleotide sequence ID" value="NZ_JAVJIU010000004.1"/>
</dbReference>
<reference evidence="2" key="1">
    <citation type="submission" date="2023-07" db="EMBL/GenBank/DDBJ databases">
        <title>Christiangramia sp. SM2212., a novel bacterium of the family Flavobacteriaceae isolated from the sea sediment.</title>
        <authorList>
            <person name="Wang J."/>
            <person name="Zhang X."/>
        </authorList>
    </citation>
    <scope>NUCLEOTIDE SEQUENCE [LARGE SCALE GENOMIC DNA]</scope>
    <source>
        <strain evidence="2">SM2212</strain>
    </source>
</reference>
<evidence type="ECO:0000313" key="2">
    <source>
        <dbReference type="Proteomes" id="UP001257234"/>
    </source>
</evidence>
<comment type="caution">
    <text evidence="1">The sequence shown here is derived from an EMBL/GenBank/DDBJ whole genome shotgun (WGS) entry which is preliminary data.</text>
</comment>
<dbReference type="Proteomes" id="UP001257234">
    <property type="component" value="Unassembled WGS sequence"/>
</dbReference>
<protein>
    <submittedName>
        <fullName evidence="1">Uncharacterized protein</fullName>
    </submittedName>
</protein>
<proteinExistence type="predicted"/>
<accession>A0ABU1ESR8</accession>
<gene>
    <name evidence="1" type="ORF">RE431_11215</name>
</gene>
<sequence length="120" mass="14142">MRQLDHNEEFLNFVEKNNIGRRIIDNDLFKSKYLFSVRDLAKVYSQVRIIDASNGGLIEGNKTDILYIYILQVYDEKNYVYEGEIVLPGFYITSYKSFPLNKDEYSELESNLDNLLNPKK</sequence>
<keyword evidence="2" id="KW-1185">Reference proteome</keyword>
<organism evidence="1 2">
    <name type="scientific">Christiangramia sediminicola</name>
    <dbReference type="NCBI Taxonomy" id="3073267"/>
    <lineage>
        <taxon>Bacteria</taxon>
        <taxon>Pseudomonadati</taxon>
        <taxon>Bacteroidota</taxon>
        <taxon>Flavobacteriia</taxon>
        <taxon>Flavobacteriales</taxon>
        <taxon>Flavobacteriaceae</taxon>
        <taxon>Christiangramia</taxon>
    </lineage>
</organism>
<name>A0ABU1ESR8_9FLAO</name>
<dbReference type="EMBL" id="JAVJIU010000004">
    <property type="protein sequence ID" value="MDR5591208.1"/>
    <property type="molecule type" value="Genomic_DNA"/>
</dbReference>
<evidence type="ECO:0000313" key="1">
    <source>
        <dbReference type="EMBL" id="MDR5591208.1"/>
    </source>
</evidence>